<dbReference type="EC" id="3.2.1.8" evidence="9"/>
<dbReference type="InterPro" id="IPR044846">
    <property type="entry name" value="GH10"/>
</dbReference>
<dbReference type="PROSITE" id="PS51760">
    <property type="entry name" value="GH10_2"/>
    <property type="match status" value="1"/>
</dbReference>
<reference evidence="14 15" key="1">
    <citation type="submission" date="2024-10" db="EMBL/GenBank/DDBJ databases">
        <title>The Natural Products Discovery Center: Release of the First 8490 Sequenced Strains for Exploring Actinobacteria Biosynthetic Diversity.</title>
        <authorList>
            <person name="Kalkreuter E."/>
            <person name="Kautsar S.A."/>
            <person name="Yang D."/>
            <person name="Bader C.D."/>
            <person name="Teijaro C.N."/>
            <person name="Fluegel L."/>
            <person name="Davis C.M."/>
            <person name="Simpson J.R."/>
            <person name="Lauterbach L."/>
            <person name="Steele A.D."/>
            <person name="Gui C."/>
            <person name="Meng S."/>
            <person name="Li G."/>
            <person name="Viehrig K."/>
            <person name="Ye F."/>
            <person name="Su P."/>
            <person name="Kiefer A.F."/>
            <person name="Nichols A."/>
            <person name="Cepeda A.J."/>
            <person name="Yan W."/>
            <person name="Fan B."/>
            <person name="Jiang Y."/>
            <person name="Adhikari A."/>
            <person name="Zheng C.-J."/>
            <person name="Schuster L."/>
            <person name="Cowan T.M."/>
            <person name="Smanski M.J."/>
            <person name="Chevrette M.G."/>
            <person name="De Carvalho L.P.S."/>
            <person name="Shen B."/>
        </authorList>
    </citation>
    <scope>NUCLEOTIDE SEQUENCE [LARGE SCALE GENOMIC DNA]</scope>
    <source>
        <strain evidence="14 15">NPDC002173</strain>
    </source>
</reference>
<dbReference type="InterPro" id="IPR001000">
    <property type="entry name" value="GH10_dom"/>
</dbReference>
<keyword evidence="4 11" id="KW-0732">Signal</keyword>
<feature type="compositionally biased region" description="Low complexity" evidence="10">
    <location>
        <begin position="358"/>
        <end position="398"/>
    </location>
</feature>
<dbReference type="Pfam" id="PF00331">
    <property type="entry name" value="Glyco_hydro_10"/>
    <property type="match status" value="1"/>
</dbReference>
<evidence type="ECO:0000259" key="12">
    <source>
        <dbReference type="PROSITE" id="PS51173"/>
    </source>
</evidence>
<evidence type="ECO:0000256" key="6">
    <source>
        <dbReference type="ARBA" id="ARBA00023277"/>
    </source>
</evidence>
<evidence type="ECO:0000256" key="5">
    <source>
        <dbReference type="ARBA" id="ARBA00022801"/>
    </source>
</evidence>
<comment type="similarity">
    <text evidence="2 9">Belongs to the glycosyl hydrolase 10 (cellulase F) family.</text>
</comment>
<dbReference type="PANTHER" id="PTHR31490">
    <property type="entry name" value="GLYCOSYL HYDROLASE"/>
    <property type="match status" value="1"/>
</dbReference>
<dbReference type="Pfam" id="PF00553">
    <property type="entry name" value="CBM_2"/>
    <property type="match status" value="1"/>
</dbReference>
<comment type="catalytic activity">
    <reaction evidence="1 9">
        <text>Endohydrolysis of (1-&gt;4)-beta-D-xylosidic linkages in xylans.</text>
        <dbReference type="EC" id="3.2.1.8"/>
    </reaction>
</comment>
<dbReference type="SUPFAM" id="SSF51445">
    <property type="entry name" value="(Trans)glycosidases"/>
    <property type="match status" value="1"/>
</dbReference>
<sequence>MTHPMMESASRTPAKTLAGLAATALAAAAVVAAVTGPASAASGLGQLAAAQGRYFGTALANNHLGESAYATVADREFNSVTPENEMKWDATEPSRGSFNYTGGDAIVSHAQGHGQSVRGHTLVWHSQLPSWVSNGGFNAATLTSVMQNHISNVAGHYKGKLYAWDVVNEAFNDDGTRRQSVFQTTIGDSYIATAFQAARAADPTAKLYYNDYNIEGINSKSTAVYNMVKAFKQQGVPIDGVGLQTHLILGQVPSDLQANLQRFADLGVDVALTEVDVRMQTPADSGKLATQSANYAALTKACLNVTRCVGITVWGVTDKYSWVPDVFSGYGAPLLFDDSFNAKPAYTGVSGALGGGTSSPSPSASPTSSPSPSASPTSSPSPSASPTSSPSPGRSCSATYQKVNEWNNGFQAEVTVANTGSSSVGGWTVTWAFPNGQKITQLWNGTPSQSGANVTVRNVSYNGTVAPNGSTTFGFTADWSGSNGTPSSVTCAAS</sequence>
<accession>A0ABW6T024</accession>
<evidence type="ECO:0000256" key="8">
    <source>
        <dbReference type="ARBA" id="ARBA00023326"/>
    </source>
</evidence>
<dbReference type="SMART" id="SM00637">
    <property type="entry name" value="CBD_II"/>
    <property type="match status" value="1"/>
</dbReference>
<dbReference type="InterPro" id="IPR017853">
    <property type="entry name" value="GH"/>
</dbReference>
<evidence type="ECO:0000256" key="4">
    <source>
        <dbReference type="ARBA" id="ARBA00022729"/>
    </source>
</evidence>
<dbReference type="InterPro" id="IPR008965">
    <property type="entry name" value="CBM2/CBM3_carb-bd_dom_sf"/>
</dbReference>
<dbReference type="PANTHER" id="PTHR31490:SF88">
    <property type="entry name" value="BETA-XYLANASE"/>
    <property type="match status" value="1"/>
</dbReference>
<name>A0ABW6T024_9ACTN</name>
<dbReference type="InterPro" id="IPR001919">
    <property type="entry name" value="CBD2"/>
</dbReference>
<dbReference type="Gene3D" id="3.20.20.80">
    <property type="entry name" value="Glycosidases"/>
    <property type="match status" value="1"/>
</dbReference>
<evidence type="ECO:0000256" key="2">
    <source>
        <dbReference type="ARBA" id="ARBA00007495"/>
    </source>
</evidence>
<evidence type="ECO:0000256" key="7">
    <source>
        <dbReference type="ARBA" id="ARBA00023295"/>
    </source>
</evidence>
<evidence type="ECO:0000256" key="1">
    <source>
        <dbReference type="ARBA" id="ARBA00000681"/>
    </source>
</evidence>
<evidence type="ECO:0000256" key="11">
    <source>
        <dbReference type="SAM" id="SignalP"/>
    </source>
</evidence>
<dbReference type="RefSeq" id="WP_387415171.1">
    <property type="nucleotide sequence ID" value="NZ_JBIASD010000020.1"/>
</dbReference>
<proteinExistence type="inferred from homology"/>
<evidence type="ECO:0000256" key="10">
    <source>
        <dbReference type="SAM" id="MobiDB-lite"/>
    </source>
</evidence>
<evidence type="ECO:0000256" key="3">
    <source>
        <dbReference type="ARBA" id="ARBA00022651"/>
    </source>
</evidence>
<dbReference type="Gene3D" id="2.60.40.290">
    <property type="match status" value="1"/>
</dbReference>
<comment type="caution">
    <text evidence="14">The sequence shown here is derived from an EMBL/GenBank/DDBJ whole genome shotgun (WGS) entry which is preliminary data.</text>
</comment>
<protein>
    <recommendedName>
        <fullName evidence="9">Beta-xylanase</fullName>
        <ecNumber evidence="9">3.2.1.8</ecNumber>
    </recommendedName>
</protein>
<keyword evidence="8 9" id="KW-0624">Polysaccharide degradation</keyword>
<keyword evidence="7 9" id="KW-0326">Glycosidase</keyword>
<feature type="chain" id="PRO_5045930594" description="Beta-xylanase" evidence="11">
    <location>
        <begin position="41"/>
        <end position="494"/>
    </location>
</feature>
<keyword evidence="6 9" id="KW-0119">Carbohydrate metabolism</keyword>
<evidence type="ECO:0000313" key="15">
    <source>
        <dbReference type="Proteomes" id="UP001602013"/>
    </source>
</evidence>
<dbReference type="SMART" id="SM00633">
    <property type="entry name" value="Glyco_10"/>
    <property type="match status" value="1"/>
</dbReference>
<dbReference type="SUPFAM" id="SSF49384">
    <property type="entry name" value="Carbohydrate-binding domain"/>
    <property type="match status" value="1"/>
</dbReference>
<keyword evidence="15" id="KW-1185">Reference proteome</keyword>
<evidence type="ECO:0000259" key="13">
    <source>
        <dbReference type="PROSITE" id="PS51760"/>
    </source>
</evidence>
<keyword evidence="5 9" id="KW-0378">Hydrolase</keyword>
<evidence type="ECO:0000256" key="9">
    <source>
        <dbReference type="RuleBase" id="RU361174"/>
    </source>
</evidence>
<feature type="region of interest" description="Disordered" evidence="10">
    <location>
        <begin position="353"/>
        <end position="398"/>
    </location>
</feature>
<dbReference type="EMBL" id="JBIASD010000020">
    <property type="protein sequence ID" value="MFF3669240.1"/>
    <property type="molecule type" value="Genomic_DNA"/>
</dbReference>
<evidence type="ECO:0000313" key="14">
    <source>
        <dbReference type="EMBL" id="MFF3669240.1"/>
    </source>
</evidence>
<organism evidence="14 15">
    <name type="scientific">Microtetraspora malaysiensis</name>
    <dbReference type="NCBI Taxonomy" id="161358"/>
    <lineage>
        <taxon>Bacteria</taxon>
        <taxon>Bacillati</taxon>
        <taxon>Actinomycetota</taxon>
        <taxon>Actinomycetes</taxon>
        <taxon>Streptosporangiales</taxon>
        <taxon>Streptosporangiaceae</taxon>
        <taxon>Microtetraspora</taxon>
    </lineage>
</organism>
<feature type="domain" description="CBM2" evidence="12">
    <location>
        <begin position="389"/>
        <end position="494"/>
    </location>
</feature>
<dbReference type="Proteomes" id="UP001602013">
    <property type="component" value="Unassembled WGS sequence"/>
</dbReference>
<dbReference type="InterPro" id="IPR012291">
    <property type="entry name" value="CBM2_carb-bd_dom_sf"/>
</dbReference>
<dbReference type="PROSITE" id="PS51173">
    <property type="entry name" value="CBM2"/>
    <property type="match status" value="1"/>
</dbReference>
<feature type="domain" description="GH10" evidence="13">
    <location>
        <begin position="41"/>
        <end position="352"/>
    </location>
</feature>
<feature type="signal peptide" evidence="11">
    <location>
        <begin position="1"/>
        <end position="40"/>
    </location>
</feature>
<keyword evidence="3" id="KW-0858">Xylan degradation</keyword>
<gene>
    <name evidence="14" type="ORF">ACFYXI_26995</name>
</gene>
<dbReference type="PRINTS" id="PR00134">
    <property type="entry name" value="GLHYDRLASE10"/>
</dbReference>